<reference evidence="2" key="1">
    <citation type="journal article" date="2019" name="Int. J. Syst. Evol. Microbiol.">
        <title>The Global Catalogue of Microorganisms (GCM) 10K type strain sequencing project: providing services to taxonomists for standard genome sequencing and annotation.</title>
        <authorList>
            <consortium name="The Broad Institute Genomics Platform"/>
            <consortium name="The Broad Institute Genome Sequencing Center for Infectious Disease"/>
            <person name="Wu L."/>
            <person name="Ma J."/>
        </authorList>
    </citation>
    <scope>NUCLEOTIDE SEQUENCE [LARGE SCALE GENOMIC DNA]</scope>
    <source>
        <strain evidence="2">KCTC 52644</strain>
    </source>
</reference>
<organism evidence="1 2">
    <name type="scientific">Flavobacterium ardleyense</name>
    <dbReference type="NCBI Taxonomy" id="2038737"/>
    <lineage>
        <taxon>Bacteria</taxon>
        <taxon>Pseudomonadati</taxon>
        <taxon>Bacteroidota</taxon>
        <taxon>Flavobacteriia</taxon>
        <taxon>Flavobacteriales</taxon>
        <taxon>Flavobacteriaceae</taxon>
        <taxon>Flavobacterium</taxon>
    </lineage>
</organism>
<comment type="caution">
    <text evidence="1">The sequence shown here is derived from an EMBL/GenBank/DDBJ whole genome shotgun (WGS) entry which is preliminary data.</text>
</comment>
<dbReference type="RefSeq" id="WP_379804849.1">
    <property type="nucleotide sequence ID" value="NZ_JBHUOL010000010.1"/>
</dbReference>
<protein>
    <submittedName>
        <fullName evidence="1">Helix-turn-helix domain-containing protein</fullName>
    </submittedName>
</protein>
<dbReference type="PANTHER" id="PTHR34585:SF22">
    <property type="entry name" value="HELIX-TURN-HELIX DOMAIN-CONTAINING PROTEIN"/>
    <property type="match status" value="1"/>
</dbReference>
<sequence>MANENDRFTNTTNNNRMFREQIITKEDLNEFRYLLLNELKEVLSEKPQNPKKWLRSNEVRKLLNISTGTLQTLRINGTLSFTNIGNTLYYDALEIEKILNANKSLAK</sequence>
<evidence type="ECO:0000313" key="2">
    <source>
        <dbReference type="Proteomes" id="UP001597549"/>
    </source>
</evidence>
<name>A0ABW5Z6N0_9FLAO</name>
<keyword evidence="2" id="KW-1185">Reference proteome</keyword>
<evidence type="ECO:0000313" key="1">
    <source>
        <dbReference type="EMBL" id="MFD2907951.1"/>
    </source>
</evidence>
<dbReference type="Proteomes" id="UP001597549">
    <property type="component" value="Unassembled WGS sequence"/>
</dbReference>
<accession>A0ABW5Z6N0</accession>
<gene>
    <name evidence="1" type="ORF">ACFSX9_04310</name>
</gene>
<dbReference type="PANTHER" id="PTHR34585">
    <property type="match status" value="1"/>
</dbReference>
<dbReference type="EMBL" id="JBHUOL010000010">
    <property type="protein sequence ID" value="MFD2907951.1"/>
    <property type="molecule type" value="Genomic_DNA"/>
</dbReference>
<proteinExistence type="predicted"/>